<dbReference type="InterPro" id="IPR013783">
    <property type="entry name" value="Ig-like_fold"/>
</dbReference>
<feature type="region of interest" description="Disordered" evidence="3">
    <location>
        <begin position="178"/>
        <end position="198"/>
    </location>
</feature>
<dbReference type="InterPro" id="IPR042868">
    <property type="entry name" value="PHYHIP/PHYHIPL"/>
</dbReference>
<dbReference type="FunCoup" id="G1SFM1">
    <property type="interactions" value="643"/>
</dbReference>
<dbReference type="InterPro" id="IPR003961">
    <property type="entry name" value="FN3_dom"/>
</dbReference>
<accession>G1SFM1</accession>
<dbReference type="GeneTree" id="ENSGT00390000014563"/>
<proteinExistence type="inferred from homology"/>
<dbReference type="InterPro" id="IPR036116">
    <property type="entry name" value="FN3_sf"/>
</dbReference>
<dbReference type="Gene3D" id="2.60.40.10">
    <property type="entry name" value="Immunoglobulins"/>
    <property type="match status" value="1"/>
</dbReference>
<dbReference type="STRING" id="9986.ENSOCUP00000001324"/>
<keyword evidence="6" id="KW-1185">Reference proteome</keyword>
<evidence type="ECO:0000256" key="2">
    <source>
        <dbReference type="ARBA" id="ARBA00037571"/>
    </source>
</evidence>
<evidence type="ECO:0000256" key="3">
    <source>
        <dbReference type="SAM" id="MobiDB-lite"/>
    </source>
</evidence>
<dbReference type="Pfam" id="PF00041">
    <property type="entry name" value="fn3"/>
    <property type="match status" value="1"/>
</dbReference>
<sequence length="584" mass="64299">MLHQQPTCSPSPPCAEASVTTRAPPDPMKRGECQTAADSRQRGGAWRGAQVPSRRLVRRLTRQAVGTAAQGQPGARALQRVGAGRRAPAGGASWRTHTHTHTHARACACRAVSLTFLARRRERAPPALAPGPARSRRASRTLPGAPATAVAWAVALQPGCSDSAPQCRVPGLRSSLRHSPLLSRPSCSPGPAREPGYEAGGLEKGVGKMEVPRLEHALNSPTSPCEEVIKNLSLEAIQLCDRDGNKSQDSGIAEMEELPVPHNIKISNITCDSFKISWEMDSKSKDRITHYFIDLNKKENKNSNKFKHKDVPTKLVAKAVPLPMTVRGHWFLSPRTEYTVAVQTASKQVDGDYVVSEWSEIIEFCTADYSKVHLTQLLEKAEVISGRMLKFSVFYRNQHKEYFDYIREHHGSAMQPSVKDNSGSHGSPISGKLEGIFFSCSTEFNTGKPPQDSPYGRYRFEIAAEKLFNPNTNLYFGDFYCMYTAYHYVILVIAPVGSPGDEFCKQRLPQLNSKDNKFLTCTEEDGMLVYHHAQDVILEVIYTDPVDLALGTVAEITGHQLMSLSTANAKKDPSCKTCNISVGR</sequence>
<reference evidence="5" key="3">
    <citation type="submission" date="2025-09" db="UniProtKB">
        <authorList>
            <consortium name="Ensembl"/>
        </authorList>
    </citation>
    <scope>IDENTIFICATION</scope>
    <source>
        <strain evidence="5">Thorbecke</strain>
    </source>
</reference>
<reference evidence="5" key="2">
    <citation type="submission" date="2025-08" db="UniProtKB">
        <authorList>
            <consortium name="Ensembl"/>
        </authorList>
    </citation>
    <scope>IDENTIFICATION</scope>
    <source>
        <strain evidence="5">Thorbecke</strain>
    </source>
</reference>
<dbReference type="EMBL" id="AAGW02036697">
    <property type="status" value="NOT_ANNOTATED_CDS"/>
    <property type="molecule type" value="Genomic_DNA"/>
</dbReference>
<dbReference type="Pfam" id="PF19281">
    <property type="entry name" value="PHYHIP_C"/>
    <property type="match status" value="1"/>
</dbReference>
<evidence type="ECO:0000313" key="5">
    <source>
        <dbReference type="Ensembl" id="ENSOCUP00000001324.4"/>
    </source>
</evidence>
<dbReference type="SUPFAM" id="SSF49265">
    <property type="entry name" value="Fibronectin type III"/>
    <property type="match status" value="1"/>
</dbReference>
<comment type="similarity">
    <text evidence="1">Belongs to the PHYHIP family.</text>
</comment>
<dbReference type="FunFam" id="2.60.40.10:FF:000277">
    <property type="entry name" value="Phytanoyl-CoA hydroxylase-interacting protein-like protein"/>
    <property type="match status" value="1"/>
</dbReference>
<organism evidence="5 6">
    <name type="scientific">Oryctolagus cuniculus</name>
    <name type="common">Rabbit</name>
    <dbReference type="NCBI Taxonomy" id="9986"/>
    <lineage>
        <taxon>Eukaryota</taxon>
        <taxon>Metazoa</taxon>
        <taxon>Chordata</taxon>
        <taxon>Craniata</taxon>
        <taxon>Vertebrata</taxon>
        <taxon>Euteleostomi</taxon>
        <taxon>Mammalia</taxon>
        <taxon>Eutheria</taxon>
        <taxon>Euarchontoglires</taxon>
        <taxon>Glires</taxon>
        <taxon>Lagomorpha</taxon>
        <taxon>Leporidae</taxon>
        <taxon>Oryctolagus</taxon>
    </lineage>
</organism>
<dbReference type="Proteomes" id="UP000001811">
    <property type="component" value="Chromosome 18"/>
</dbReference>
<dbReference type="PROSITE" id="PS50853">
    <property type="entry name" value="FN3"/>
    <property type="match status" value="1"/>
</dbReference>
<dbReference type="InParanoid" id="G1SFM1"/>
<dbReference type="eggNOG" id="ENOG502QQIT">
    <property type="taxonomic scope" value="Eukaryota"/>
</dbReference>
<evidence type="ECO:0000313" key="6">
    <source>
        <dbReference type="Proteomes" id="UP000001811"/>
    </source>
</evidence>
<name>G1SFM1_RABIT</name>
<dbReference type="PaxDb" id="9986-ENSOCUP00000001324"/>
<dbReference type="PANTHER" id="PTHR15698">
    <property type="entry name" value="PROTEIN CBG15099"/>
    <property type="match status" value="1"/>
</dbReference>
<dbReference type="InterPro" id="IPR045545">
    <property type="entry name" value="PHYIP/PHIPL_C"/>
</dbReference>
<dbReference type="PANTHER" id="PTHR15698:SF8">
    <property type="entry name" value="PHYTANOYL-COA HYDROXYLASE-INTERACTING PROTEIN-LIKE"/>
    <property type="match status" value="1"/>
</dbReference>
<dbReference type="HOGENOM" id="CLU_044594_0_0_1"/>
<feature type="domain" description="Fibronectin type-III" evidence="4">
    <location>
        <begin position="260"/>
        <end position="369"/>
    </location>
</feature>
<reference evidence="5 6" key="1">
    <citation type="journal article" date="2011" name="Nature">
        <title>A high-resolution map of human evolutionary constraint using 29 mammals.</title>
        <authorList>
            <person name="Lindblad-Toh K."/>
            <person name="Garber M."/>
            <person name="Zuk O."/>
            <person name="Lin M.F."/>
            <person name="Parker B.J."/>
            <person name="Washietl S."/>
            <person name="Kheradpour P."/>
            <person name="Ernst J."/>
            <person name="Jordan G."/>
            <person name="Mauceli E."/>
            <person name="Ward L.D."/>
            <person name="Lowe C.B."/>
            <person name="Holloway A.K."/>
            <person name="Clamp M."/>
            <person name="Gnerre S."/>
            <person name="Alfoldi J."/>
            <person name="Beal K."/>
            <person name="Chang J."/>
            <person name="Clawson H."/>
            <person name="Cuff J."/>
            <person name="Di Palma F."/>
            <person name="Fitzgerald S."/>
            <person name="Flicek P."/>
            <person name="Guttman M."/>
            <person name="Hubisz M.J."/>
            <person name="Jaffe D.B."/>
            <person name="Jungreis I."/>
            <person name="Kent W.J."/>
            <person name="Kostka D."/>
            <person name="Lara M."/>
            <person name="Martins A.L."/>
            <person name="Massingham T."/>
            <person name="Moltke I."/>
            <person name="Raney B.J."/>
            <person name="Rasmussen M.D."/>
            <person name="Robinson J."/>
            <person name="Stark A."/>
            <person name="Vilella A.J."/>
            <person name="Wen J."/>
            <person name="Xie X."/>
            <person name="Zody M.C."/>
            <person name="Baldwin J."/>
            <person name="Bloom T."/>
            <person name="Chin C.W."/>
            <person name="Heiman D."/>
            <person name="Nicol R."/>
            <person name="Nusbaum C."/>
            <person name="Young S."/>
            <person name="Wilkinson J."/>
            <person name="Worley K.C."/>
            <person name="Kovar C.L."/>
            <person name="Muzny D.M."/>
            <person name="Gibbs R.A."/>
            <person name="Cree A."/>
            <person name="Dihn H.H."/>
            <person name="Fowler G."/>
            <person name="Jhangiani S."/>
            <person name="Joshi V."/>
            <person name="Lee S."/>
            <person name="Lewis L.R."/>
            <person name="Nazareth L.V."/>
            <person name="Okwuonu G."/>
            <person name="Santibanez J."/>
            <person name="Warren W.C."/>
            <person name="Mardis E.R."/>
            <person name="Weinstock G.M."/>
            <person name="Wilson R.K."/>
            <person name="Delehaunty K."/>
            <person name="Dooling D."/>
            <person name="Fronik C."/>
            <person name="Fulton L."/>
            <person name="Fulton B."/>
            <person name="Graves T."/>
            <person name="Minx P."/>
            <person name="Sodergren E."/>
            <person name="Birney E."/>
            <person name="Margulies E.H."/>
            <person name="Herrero J."/>
            <person name="Green E.D."/>
            <person name="Haussler D."/>
            <person name="Siepel A."/>
            <person name="Goldman N."/>
            <person name="Pollard K.S."/>
            <person name="Pedersen J.S."/>
            <person name="Lander E.S."/>
            <person name="Kellis M."/>
        </authorList>
    </citation>
    <scope>NUCLEOTIDE SEQUENCE [LARGE SCALE GENOMIC DNA]</scope>
    <source>
        <strain evidence="5 6">Thorbecke inbred</strain>
    </source>
</reference>
<dbReference type="GO" id="GO:0005737">
    <property type="term" value="C:cytoplasm"/>
    <property type="evidence" value="ECO:0007669"/>
    <property type="project" value="TreeGrafter"/>
</dbReference>
<dbReference type="Ensembl" id="ENSOCUT00000001540.4">
    <property type="protein sequence ID" value="ENSOCUP00000001324.4"/>
    <property type="gene ID" value="ENSOCUG00000001539.4"/>
</dbReference>
<gene>
    <name evidence="5" type="primary">PHYHIPL</name>
</gene>
<dbReference type="EMBL" id="AAGW02036698">
    <property type="status" value="NOT_ANNOTATED_CDS"/>
    <property type="molecule type" value="Genomic_DNA"/>
</dbReference>
<feature type="compositionally biased region" description="Low complexity" evidence="3">
    <location>
        <begin position="178"/>
        <end position="191"/>
    </location>
</feature>
<dbReference type="CDD" id="cd00063">
    <property type="entry name" value="FN3"/>
    <property type="match status" value="1"/>
</dbReference>
<feature type="region of interest" description="Disordered" evidence="3">
    <location>
        <begin position="1"/>
        <end position="50"/>
    </location>
</feature>
<dbReference type="Bgee" id="ENSOCUG00000001539">
    <property type="expression patterns" value="Expressed in prefrontal cortex and 14 other cell types or tissues"/>
</dbReference>
<evidence type="ECO:0000259" key="4">
    <source>
        <dbReference type="PROSITE" id="PS50853"/>
    </source>
</evidence>
<comment type="function">
    <text evidence="2">May play a role in the development of the central system.</text>
</comment>
<protein>
    <submittedName>
        <fullName evidence="5">Phytanoyl-CoA 2-hydroxylase interacting protein like</fullName>
    </submittedName>
</protein>
<evidence type="ECO:0000256" key="1">
    <source>
        <dbReference type="ARBA" id="ARBA00007962"/>
    </source>
</evidence>
<dbReference type="AlphaFoldDB" id="G1SFM1"/>